<name>A0A378X005_9NOCA</name>
<proteinExistence type="predicted"/>
<organism evidence="1 2">
    <name type="scientific">Nocardia africana</name>
    <dbReference type="NCBI Taxonomy" id="134964"/>
    <lineage>
        <taxon>Bacteria</taxon>
        <taxon>Bacillati</taxon>
        <taxon>Actinomycetota</taxon>
        <taxon>Actinomycetes</taxon>
        <taxon>Mycobacteriales</taxon>
        <taxon>Nocardiaceae</taxon>
        <taxon>Nocardia</taxon>
    </lineage>
</organism>
<dbReference type="EMBL" id="UGRU01000001">
    <property type="protein sequence ID" value="SUA46185.1"/>
    <property type="molecule type" value="Genomic_DNA"/>
</dbReference>
<evidence type="ECO:0000313" key="2">
    <source>
        <dbReference type="Proteomes" id="UP000255082"/>
    </source>
</evidence>
<gene>
    <name evidence="1" type="ORF">NCTC13184_04710</name>
</gene>
<evidence type="ECO:0000313" key="1">
    <source>
        <dbReference type="EMBL" id="SUA46185.1"/>
    </source>
</evidence>
<dbReference type="Proteomes" id="UP000255082">
    <property type="component" value="Unassembled WGS sequence"/>
</dbReference>
<sequence length="410" mass="44347">MSGFVLLRVVPRRCADRARIPRQRDDTRLADAHPASEGHSDAQFFSCFEKCCGAVDLRLLPGRGEVHRAALTAVVGAGDGESLGVQAVAQSAGLVVRFHLVEQRRWATRPAVAFAPVGHPFVESCGIEIAHLPGELESQVVAGGLRGPALHLVQEDDVVAGGGRMDVADVGRLLTGREGAQHRDHRRDPAARGDEQQFVRHRLREMEIALRRRQPDHGARLHAVDQMCRQEPVGIRLHRDRDGLVTGRADRGQRIRTPMPAATDLQADADVLTGGVRGRKTPAGTDGDGGRIGGLLDDVDDLAAELAGGPERIDQAEVVVGKQWRGGPRHQPAHDVDARLLGADIGGRPFTPFQQIHGSPHFRVHPYTRNACVYGGWYTTVARGYTGFSRFPESDDAAGYAAPSSDPLVH</sequence>
<dbReference type="AlphaFoldDB" id="A0A378X005"/>
<reference evidence="1 2" key="1">
    <citation type="submission" date="2018-06" db="EMBL/GenBank/DDBJ databases">
        <authorList>
            <consortium name="Pathogen Informatics"/>
            <person name="Doyle S."/>
        </authorList>
    </citation>
    <scope>NUCLEOTIDE SEQUENCE [LARGE SCALE GENOMIC DNA]</scope>
    <source>
        <strain evidence="1 2">NCTC13184</strain>
    </source>
</reference>
<protein>
    <submittedName>
        <fullName evidence="1">Uncharacterized protein</fullName>
    </submittedName>
</protein>
<accession>A0A378X005</accession>